<proteinExistence type="predicted"/>
<reference evidence="7" key="1">
    <citation type="submission" date="2021-06" db="EMBL/GenBank/DDBJ databases">
        <authorList>
            <person name="Kallberg Y."/>
            <person name="Tangrot J."/>
            <person name="Rosling A."/>
        </authorList>
    </citation>
    <scope>NUCLEOTIDE SEQUENCE</scope>
    <source>
        <strain evidence="7">FL130A</strain>
    </source>
</reference>
<gene>
    <name evidence="7" type="ORF">ALEPTO_LOCUS3217</name>
</gene>
<feature type="compositionally biased region" description="Low complexity" evidence="5">
    <location>
        <begin position="144"/>
        <end position="162"/>
    </location>
</feature>
<keyword evidence="3" id="KW-0862">Zinc</keyword>
<dbReference type="SMART" id="SM00401">
    <property type="entry name" value="ZnF_GATA"/>
    <property type="match status" value="1"/>
</dbReference>
<feature type="region of interest" description="Disordered" evidence="5">
    <location>
        <begin position="284"/>
        <end position="306"/>
    </location>
</feature>
<dbReference type="AlphaFoldDB" id="A0A9N8ZH84"/>
<keyword evidence="8" id="KW-1185">Reference proteome</keyword>
<dbReference type="SUPFAM" id="SSF57716">
    <property type="entry name" value="Glucocorticoid receptor-like (DNA-binding domain)"/>
    <property type="match status" value="1"/>
</dbReference>
<evidence type="ECO:0000256" key="1">
    <source>
        <dbReference type="ARBA" id="ARBA00022723"/>
    </source>
</evidence>
<dbReference type="EMBL" id="CAJVPS010000571">
    <property type="protein sequence ID" value="CAG8495691.1"/>
    <property type="molecule type" value="Genomic_DNA"/>
</dbReference>
<dbReference type="GO" id="GO:0043565">
    <property type="term" value="F:sequence-specific DNA binding"/>
    <property type="evidence" value="ECO:0007669"/>
    <property type="project" value="InterPro"/>
</dbReference>
<organism evidence="7 8">
    <name type="scientific">Ambispora leptoticha</name>
    <dbReference type="NCBI Taxonomy" id="144679"/>
    <lineage>
        <taxon>Eukaryota</taxon>
        <taxon>Fungi</taxon>
        <taxon>Fungi incertae sedis</taxon>
        <taxon>Mucoromycota</taxon>
        <taxon>Glomeromycotina</taxon>
        <taxon>Glomeromycetes</taxon>
        <taxon>Archaeosporales</taxon>
        <taxon>Ambisporaceae</taxon>
        <taxon>Ambispora</taxon>
    </lineage>
</organism>
<dbReference type="Pfam" id="PF00320">
    <property type="entry name" value="GATA"/>
    <property type="match status" value="1"/>
</dbReference>
<dbReference type="PROSITE" id="PS50114">
    <property type="entry name" value="GATA_ZN_FINGER_2"/>
    <property type="match status" value="1"/>
</dbReference>
<dbReference type="OrthoDB" id="2162994at2759"/>
<dbReference type="GO" id="GO:0006355">
    <property type="term" value="P:regulation of DNA-templated transcription"/>
    <property type="evidence" value="ECO:0007669"/>
    <property type="project" value="InterPro"/>
</dbReference>
<keyword evidence="2 4" id="KW-0863">Zinc-finger</keyword>
<feature type="region of interest" description="Disordered" evidence="5">
    <location>
        <begin position="1"/>
        <end position="170"/>
    </location>
</feature>
<dbReference type="CDD" id="cd00202">
    <property type="entry name" value="ZnF_GATA"/>
    <property type="match status" value="1"/>
</dbReference>
<evidence type="ECO:0000256" key="4">
    <source>
        <dbReference type="PROSITE-ProRule" id="PRU00094"/>
    </source>
</evidence>
<evidence type="ECO:0000313" key="8">
    <source>
        <dbReference type="Proteomes" id="UP000789508"/>
    </source>
</evidence>
<dbReference type="GO" id="GO:0008270">
    <property type="term" value="F:zinc ion binding"/>
    <property type="evidence" value="ECO:0007669"/>
    <property type="project" value="UniProtKB-KW"/>
</dbReference>
<dbReference type="Gene3D" id="3.30.50.10">
    <property type="entry name" value="Erythroid Transcription Factor GATA-1, subunit A"/>
    <property type="match status" value="1"/>
</dbReference>
<evidence type="ECO:0000256" key="2">
    <source>
        <dbReference type="ARBA" id="ARBA00022771"/>
    </source>
</evidence>
<dbReference type="PROSITE" id="PS00344">
    <property type="entry name" value="GATA_ZN_FINGER_1"/>
    <property type="match status" value="1"/>
</dbReference>
<name>A0A9N8ZH84_9GLOM</name>
<evidence type="ECO:0000259" key="6">
    <source>
        <dbReference type="PROSITE" id="PS50114"/>
    </source>
</evidence>
<dbReference type="Proteomes" id="UP000789508">
    <property type="component" value="Unassembled WGS sequence"/>
</dbReference>
<evidence type="ECO:0000256" key="3">
    <source>
        <dbReference type="ARBA" id="ARBA00022833"/>
    </source>
</evidence>
<accession>A0A9N8ZH84</accession>
<dbReference type="InterPro" id="IPR051140">
    <property type="entry name" value="GATA_TF"/>
</dbReference>
<keyword evidence="1" id="KW-0479">Metal-binding</keyword>
<feature type="compositionally biased region" description="Polar residues" evidence="5">
    <location>
        <begin position="47"/>
        <end position="121"/>
    </location>
</feature>
<dbReference type="PANTHER" id="PTHR45658">
    <property type="entry name" value="GATA TRANSCRIPTION FACTOR"/>
    <property type="match status" value="1"/>
</dbReference>
<evidence type="ECO:0000313" key="7">
    <source>
        <dbReference type="EMBL" id="CAG8495691.1"/>
    </source>
</evidence>
<sequence length="404" mass="44797">MITPNPPKLQRHENSPEITINDNEKNSSSITPPTPPPALPPIILPRFTSSLTGQSSFNQRESPPLSTNNNAQSHRLPSILQNNDVRQSSPYPNFASHHQPSTPRQSSATLIQSGSHNSNSAWGRPMSSPNMAGGTFFNQPPQPQDSQIPQPQPSPQQYSPPQFNGKEHSSLNWPIEKNADLEKVVENCNMIGQFAAQCFDLHVGSRTNKFGGAFSTNSWHHTSSSASLAPNGVQFSVFSEKMVTEMISRAWDVVNVLSNMKNDLCNNRSDEVIETDNIIRNKRPSITASPRTKYRKRSKRAAPPGRCHSCNISETPEWRRGPDGARTLCNACGLLIIAPAPTPTSQNSTDPMAMSKSSRVSTIILDREQRSKRLRIEPRGEQDSLHRLAMMKGEEEHESSRRLS</sequence>
<comment type="caution">
    <text evidence="7">The sequence shown here is derived from an EMBL/GenBank/DDBJ whole genome shotgun (WGS) entry which is preliminary data.</text>
</comment>
<evidence type="ECO:0000256" key="5">
    <source>
        <dbReference type="SAM" id="MobiDB-lite"/>
    </source>
</evidence>
<protein>
    <submittedName>
        <fullName evidence="7">9341_t:CDS:1</fullName>
    </submittedName>
</protein>
<feature type="region of interest" description="Disordered" evidence="5">
    <location>
        <begin position="367"/>
        <end position="404"/>
    </location>
</feature>
<feature type="domain" description="GATA-type" evidence="6">
    <location>
        <begin position="306"/>
        <end position="335"/>
    </location>
</feature>
<feature type="compositionally biased region" description="Pro residues" evidence="5">
    <location>
        <begin position="32"/>
        <end position="43"/>
    </location>
</feature>
<dbReference type="InterPro" id="IPR013088">
    <property type="entry name" value="Znf_NHR/GATA"/>
</dbReference>
<dbReference type="InterPro" id="IPR000679">
    <property type="entry name" value="Znf_GATA"/>
</dbReference>